<sequence>MNFCIVTHLFNELMVEIGRRFLKQLCTFYSLLSCISLKVVVFTKFIVQEDAAIVFKPKQSCLPSKTPQMYSRLLRRKNSTMIQMLCNDNIREESR</sequence>
<proteinExistence type="predicted"/>
<dbReference type="GeneID" id="17084861"/>
<accession>M2X7S2</accession>
<organism evidence="1 2">
    <name type="scientific">Galdieria sulphuraria</name>
    <name type="common">Red alga</name>
    <dbReference type="NCBI Taxonomy" id="130081"/>
    <lineage>
        <taxon>Eukaryota</taxon>
        <taxon>Rhodophyta</taxon>
        <taxon>Bangiophyceae</taxon>
        <taxon>Galdieriales</taxon>
        <taxon>Galdieriaceae</taxon>
        <taxon>Galdieria</taxon>
    </lineage>
</organism>
<evidence type="ECO:0000313" key="2">
    <source>
        <dbReference type="Proteomes" id="UP000030680"/>
    </source>
</evidence>
<dbReference type="Proteomes" id="UP000030680">
    <property type="component" value="Unassembled WGS sequence"/>
</dbReference>
<keyword evidence="2" id="KW-1185">Reference proteome</keyword>
<dbReference type="KEGG" id="gsl:Gasu_64720"/>
<gene>
    <name evidence="1" type="ORF">Gasu_64720</name>
</gene>
<dbReference type="EMBL" id="KB454753">
    <property type="protein sequence ID" value="EME25867.1"/>
    <property type="molecule type" value="Genomic_DNA"/>
</dbReference>
<dbReference type="RefSeq" id="XP_005702387.1">
    <property type="nucleotide sequence ID" value="XM_005702330.1"/>
</dbReference>
<name>M2X7S2_GALSU</name>
<evidence type="ECO:0000313" key="1">
    <source>
        <dbReference type="EMBL" id="EME25867.1"/>
    </source>
</evidence>
<reference evidence="2" key="1">
    <citation type="journal article" date="2013" name="Science">
        <title>Gene transfer from bacteria and archaea facilitated evolution of an extremophilic eukaryote.</title>
        <authorList>
            <person name="Schonknecht G."/>
            <person name="Chen W.H."/>
            <person name="Ternes C.M."/>
            <person name="Barbier G.G."/>
            <person name="Shrestha R.P."/>
            <person name="Stanke M."/>
            <person name="Brautigam A."/>
            <person name="Baker B.J."/>
            <person name="Banfield J.F."/>
            <person name="Garavito R.M."/>
            <person name="Carr K."/>
            <person name="Wilkerson C."/>
            <person name="Rensing S.A."/>
            <person name="Gagneul D."/>
            <person name="Dickenson N.E."/>
            <person name="Oesterhelt C."/>
            <person name="Lercher M.J."/>
            <person name="Weber A.P."/>
        </authorList>
    </citation>
    <scope>NUCLEOTIDE SEQUENCE [LARGE SCALE GENOMIC DNA]</scope>
    <source>
        <strain evidence="2">074W</strain>
    </source>
</reference>
<dbReference type="Gramene" id="EME25867">
    <property type="protein sequence ID" value="EME25867"/>
    <property type="gene ID" value="Gasu_64720"/>
</dbReference>
<protein>
    <submittedName>
        <fullName evidence="1">Uncharacterized protein</fullName>
    </submittedName>
</protein>
<dbReference type="AlphaFoldDB" id="M2X7S2"/>